<dbReference type="Proteomes" id="UP001055101">
    <property type="component" value="Unassembled WGS sequence"/>
</dbReference>
<proteinExistence type="predicted"/>
<evidence type="ECO:0000313" key="2">
    <source>
        <dbReference type="Proteomes" id="UP001055101"/>
    </source>
</evidence>
<sequence>MIAHPSDDLAVRNTIAFCQRLSAAKDETPKPITCEPEPAPKSSPFHATVFRINGTVERYPLG</sequence>
<keyword evidence="2" id="KW-1185">Reference proteome</keyword>
<accession>A0ABQ4TKI6</accession>
<protein>
    <submittedName>
        <fullName evidence="1">Uncharacterized protein</fullName>
    </submittedName>
</protein>
<organism evidence="1 2">
    <name type="scientific">Methylobacterium thuringiense</name>
    <dbReference type="NCBI Taxonomy" id="1003091"/>
    <lineage>
        <taxon>Bacteria</taxon>
        <taxon>Pseudomonadati</taxon>
        <taxon>Pseudomonadota</taxon>
        <taxon>Alphaproteobacteria</taxon>
        <taxon>Hyphomicrobiales</taxon>
        <taxon>Methylobacteriaceae</taxon>
        <taxon>Methylobacterium</taxon>
    </lineage>
</organism>
<reference evidence="1" key="1">
    <citation type="journal article" date="2021" name="Front. Microbiol.">
        <title>Comprehensive Comparative Genomics and Phenotyping of Methylobacterium Species.</title>
        <authorList>
            <person name="Alessa O."/>
            <person name="Ogura Y."/>
            <person name="Fujitani Y."/>
            <person name="Takami H."/>
            <person name="Hayashi T."/>
            <person name="Sahin N."/>
            <person name="Tani A."/>
        </authorList>
    </citation>
    <scope>NUCLEOTIDE SEQUENCE</scope>
    <source>
        <strain evidence="1">DSM 23674</strain>
    </source>
</reference>
<dbReference type="EMBL" id="BPRA01000004">
    <property type="protein sequence ID" value="GJE54562.1"/>
    <property type="molecule type" value="Genomic_DNA"/>
</dbReference>
<comment type="caution">
    <text evidence="1">The sequence shown here is derived from an EMBL/GenBank/DDBJ whole genome shotgun (WGS) entry which is preliminary data.</text>
</comment>
<reference evidence="1" key="2">
    <citation type="submission" date="2021-08" db="EMBL/GenBank/DDBJ databases">
        <authorList>
            <person name="Tani A."/>
            <person name="Ola A."/>
            <person name="Ogura Y."/>
            <person name="Katsura K."/>
            <person name="Hayashi T."/>
        </authorList>
    </citation>
    <scope>NUCLEOTIDE SEQUENCE</scope>
    <source>
        <strain evidence="1">DSM 23674</strain>
    </source>
</reference>
<dbReference type="RefSeq" id="WP_238230937.1">
    <property type="nucleotide sequence ID" value="NZ_BPRA01000004.1"/>
</dbReference>
<gene>
    <name evidence="1" type="ORF">EKPJFOCH_1040</name>
</gene>
<name>A0ABQ4TKI6_9HYPH</name>
<evidence type="ECO:0000313" key="1">
    <source>
        <dbReference type="EMBL" id="GJE54562.1"/>
    </source>
</evidence>